<gene>
    <name evidence="1" type="ORF">CLIB1444_04S01816</name>
</gene>
<reference evidence="1" key="1">
    <citation type="submission" date="2022-06" db="EMBL/GenBank/DDBJ databases">
        <authorList>
            <person name="Legras J.-L."/>
            <person name="Devillers H."/>
            <person name="Grondin C."/>
        </authorList>
    </citation>
    <scope>NUCLEOTIDE SEQUENCE</scope>
    <source>
        <strain evidence="1">CLIB 1444</strain>
    </source>
</reference>
<evidence type="ECO:0000313" key="1">
    <source>
        <dbReference type="EMBL" id="CAH6720516.1"/>
    </source>
</evidence>
<name>A0ACA9Y6I3_9ASCO</name>
<dbReference type="EMBL" id="CALSDN010000004">
    <property type="protein sequence ID" value="CAH6720516.1"/>
    <property type="molecule type" value="Genomic_DNA"/>
</dbReference>
<organism evidence="1 2">
    <name type="scientific">[Candida] jaroonii</name>
    <dbReference type="NCBI Taxonomy" id="467808"/>
    <lineage>
        <taxon>Eukaryota</taxon>
        <taxon>Fungi</taxon>
        <taxon>Dikarya</taxon>
        <taxon>Ascomycota</taxon>
        <taxon>Saccharomycotina</taxon>
        <taxon>Pichiomycetes</taxon>
        <taxon>Debaryomycetaceae</taxon>
        <taxon>Yamadazyma</taxon>
    </lineage>
</organism>
<protein>
    <submittedName>
        <fullName evidence="1">Uncharacterized membrane protein</fullName>
    </submittedName>
</protein>
<comment type="caution">
    <text evidence="1">The sequence shown here is derived from an EMBL/GenBank/DDBJ whole genome shotgun (WGS) entry which is preliminary data.</text>
</comment>
<proteinExistence type="predicted"/>
<dbReference type="Proteomes" id="UP001152531">
    <property type="component" value="Unassembled WGS sequence"/>
</dbReference>
<keyword evidence="2" id="KW-1185">Reference proteome</keyword>
<sequence length="580" mass="65875">MTSLREQLRGFPVFQLVVVNIMRFGEPLSFSSLFPYVYYMIRDFKIAETEEEISKYSGYLAACFSFTQFLFSVYWGKLSDRIGRKKVVTIGLFGTSISMLIFGFAPNYYVALAARSFLGAVNGNVAVVRTIIAELTTDRKHQAIAFSTFPLLWNIGSIIGPLIGGSKYFTRPKEHNPYEDDSVVVLSGFKDFHEWFLNKYPYASSNIIIALFLWTGALVGFLFLEETHYKRKKDRDLGLDMGDWILNKLGYKTPARPWKKNSRTEETALLNDIESISSDDESFVNTSQPQQIYAGDNESINSSESIGPIGRRMSKSIVRRYSSLSLSEGRQLRSTISRISGVSLNVQETRDLENSTWGDIFTDGVVQTIFASFILAFHNVVYNEFLPVFLASQLMVDRLKFPWKIAGGFGYDSDSIGSLISVTGLTGVLVVIIIFPYLDRNFKTVNNYRVALLGFPLLYFFMPWLIFTLHEYNPSFSPNTTKYLLYFNGMCYQLASATSFPQVLLLIHRAAPAKHRAFINGSALSVNALARFIAPVTWGYLMTYFDIKGHSGFTWYILSFISVLAVIQSWFLKDYNEDMK</sequence>
<accession>A0ACA9Y6I3</accession>
<evidence type="ECO:0000313" key="2">
    <source>
        <dbReference type="Proteomes" id="UP001152531"/>
    </source>
</evidence>